<keyword evidence="2" id="KW-0413">Isomerase</keyword>
<evidence type="ECO:0000313" key="3">
    <source>
        <dbReference type="Proteomes" id="UP001184150"/>
    </source>
</evidence>
<name>A0ABU1MIA8_9SPHN</name>
<dbReference type="RefSeq" id="WP_309804370.1">
    <property type="nucleotide sequence ID" value="NZ_JAVDRD010000001.1"/>
</dbReference>
<dbReference type="EMBL" id="JAVDRD010000001">
    <property type="protein sequence ID" value="MDR6509777.1"/>
    <property type="molecule type" value="Genomic_DNA"/>
</dbReference>
<dbReference type="NCBIfam" id="TIGR01789">
    <property type="entry name" value="lycopene_cycl"/>
    <property type="match status" value="1"/>
</dbReference>
<dbReference type="Pfam" id="PF05834">
    <property type="entry name" value="Lycopene_cycl"/>
    <property type="match status" value="1"/>
</dbReference>
<dbReference type="InterPro" id="IPR036188">
    <property type="entry name" value="FAD/NAD-bd_sf"/>
</dbReference>
<dbReference type="InterPro" id="IPR008461">
    <property type="entry name" value="CrtY"/>
</dbReference>
<sequence>MSIRHADIAILGGGLAGGLIALALRKARPDCTLLLVEQDHVLGGNHVWSFFGSDVGKAGRELLAPMVDGAWSGYSVRFPQYRRDLSTSYYSMTSARFDATIRAALPADAIVTGARVLAAGTGAVTLADGTRIEAGAVVDARGIRLQGQLSGGWQKFLGQRVKLAQPHGLIKPIVMDATVEQVDGYRFVYCLPFGDDEIFIEDTYYADSPAIDHPALAARIADYARSQGWSIVEVLHEEQGVLPVVSAGDWDAFWRSSGGQIARAGTRAGLFHPVTSYSVPEAVRFALALAQQPDLTHEALAGFSERWAKRHWQRNSFGRLLSAMLFQAAEPLARYRMMEHFYRLDTRLIERFYAGRSSLLDRARIFVGRPPVPIARALAVLAGSGARPRPLTLAGMRK</sequence>
<keyword evidence="3" id="KW-1185">Reference proteome</keyword>
<gene>
    <name evidence="2" type="ORF">J2792_000617</name>
</gene>
<dbReference type="SUPFAM" id="SSF51905">
    <property type="entry name" value="FAD/NAD(P)-binding domain"/>
    <property type="match status" value="1"/>
</dbReference>
<proteinExistence type="inferred from homology"/>
<comment type="caution">
    <text evidence="2">The sequence shown here is derived from an EMBL/GenBank/DDBJ whole genome shotgun (WGS) entry which is preliminary data.</text>
</comment>
<evidence type="ECO:0000256" key="1">
    <source>
        <dbReference type="ARBA" id="ARBA00006599"/>
    </source>
</evidence>
<protein>
    <submittedName>
        <fullName evidence="2">Lycopene beta-cyclase</fullName>
        <ecNumber evidence="2">5.5.1.19</ecNumber>
    </submittedName>
</protein>
<reference evidence="2 3" key="1">
    <citation type="submission" date="2023-07" db="EMBL/GenBank/DDBJ databases">
        <title>Sorghum-associated microbial communities from plants grown in Nebraska, USA.</title>
        <authorList>
            <person name="Schachtman D."/>
        </authorList>
    </citation>
    <scope>NUCLEOTIDE SEQUENCE [LARGE SCALE GENOMIC DNA]</scope>
    <source>
        <strain evidence="2 3">DS1027</strain>
    </source>
</reference>
<dbReference type="EC" id="5.5.1.19" evidence="2"/>
<dbReference type="GO" id="GO:0016853">
    <property type="term" value="F:isomerase activity"/>
    <property type="evidence" value="ECO:0007669"/>
    <property type="project" value="UniProtKB-KW"/>
</dbReference>
<dbReference type="Gene3D" id="3.50.50.60">
    <property type="entry name" value="FAD/NAD(P)-binding domain"/>
    <property type="match status" value="1"/>
</dbReference>
<dbReference type="Proteomes" id="UP001184150">
    <property type="component" value="Unassembled WGS sequence"/>
</dbReference>
<organism evidence="2 3">
    <name type="scientific">Novosphingobium capsulatum</name>
    <dbReference type="NCBI Taxonomy" id="13688"/>
    <lineage>
        <taxon>Bacteria</taxon>
        <taxon>Pseudomonadati</taxon>
        <taxon>Pseudomonadota</taxon>
        <taxon>Alphaproteobacteria</taxon>
        <taxon>Sphingomonadales</taxon>
        <taxon>Sphingomonadaceae</taxon>
        <taxon>Novosphingobium</taxon>
    </lineage>
</organism>
<evidence type="ECO:0000313" key="2">
    <source>
        <dbReference type="EMBL" id="MDR6509777.1"/>
    </source>
</evidence>
<dbReference type="InterPro" id="IPR010108">
    <property type="entry name" value="Lycopene_cyclase_b/e"/>
</dbReference>
<comment type="similarity">
    <text evidence="1">Belongs to the lycopene cyclase family.</text>
</comment>
<accession>A0ABU1MIA8</accession>
<dbReference type="NCBIfam" id="TIGR01790">
    <property type="entry name" value="carotene-cycl"/>
    <property type="match status" value="1"/>
</dbReference>